<protein>
    <submittedName>
        <fullName evidence="3">Uncharacterized protein</fullName>
    </submittedName>
</protein>
<organism evidence="3">
    <name type="scientific">Clostridium paraputrificum</name>
    <dbReference type="NCBI Taxonomy" id="29363"/>
    <lineage>
        <taxon>Bacteria</taxon>
        <taxon>Bacillati</taxon>
        <taxon>Bacillota</taxon>
        <taxon>Clostridia</taxon>
        <taxon>Eubacteriales</taxon>
        <taxon>Clostridiaceae</taxon>
        <taxon>Clostridium</taxon>
    </lineage>
</organism>
<dbReference type="EMBL" id="CACRTV010000018">
    <property type="protein sequence ID" value="VYT76991.1"/>
    <property type="molecule type" value="Genomic_DNA"/>
</dbReference>
<keyword evidence="2" id="KW-0732">Signal</keyword>
<accession>A0A6N2ZCT4</accession>
<sequence>MIKKYVSAIALSLALVSGSSAIIASAVESPKETTTVTAPESEKKDAENKEDKSRHHKHKCGKERAAEDIKMLSKAENLKLLSDDDKKTLGEINKCLQENNDLSKDQIKKLISIKDKVAKCKLGDKDYAKFKELLKKSKKDCLKDDEKKELDGYLKKIYCK</sequence>
<feature type="chain" id="PRO_5027064721" evidence="2">
    <location>
        <begin position="27"/>
        <end position="160"/>
    </location>
</feature>
<gene>
    <name evidence="3" type="ORF">CPLFYP93_00551</name>
</gene>
<dbReference type="RefSeq" id="WP_156559034.1">
    <property type="nucleotide sequence ID" value="NZ_CACRTV010000018.1"/>
</dbReference>
<feature type="region of interest" description="Disordered" evidence="1">
    <location>
        <begin position="28"/>
        <end position="65"/>
    </location>
</feature>
<reference evidence="3" key="1">
    <citation type="submission" date="2019-11" db="EMBL/GenBank/DDBJ databases">
        <authorList>
            <person name="Feng L."/>
        </authorList>
    </citation>
    <scope>NUCLEOTIDE SEQUENCE</scope>
    <source>
        <strain evidence="3">CParaputrificumLFYP93</strain>
    </source>
</reference>
<feature type="signal peptide" evidence="2">
    <location>
        <begin position="1"/>
        <end position="26"/>
    </location>
</feature>
<evidence type="ECO:0000256" key="2">
    <source>
        <dbReference type="SAM" id="SignalP"/>
    </source>
</evidence>
<dbReference type="AlphaFoldDB" id="A0A6N2ZCT4"/>
<evidence type="ECO:0000313" key="3">
    <source>
        <dbReference type="EMBL" id="VYT76991.1"/>
    </source>
</evidence>
<proteinExistence type="predicted"/>
<feature type="compositionally biased region" description="Basic and acidic residues" evidence="1">
    <location>
        <begin position="40"/>
        <end position="53"/>
    </location>
</feature>
<name>A0A6N2ZCT4_9CLOT</name>
<evidence type="ECO:0000256" key="1">
    <source>
        <dbReference type="SAM" id="MobiDB-lite"/>
    </source>
</evidence>